<evidence type="ECO:0000259" key="9">
    <source>
        <dbReference type="Pfam" id="PF21639"/>
    </source>
</evidence>
<proteinExistence type="inferred from homology"/>
<protein>
    <submittedName>
        <fullName evidence="11">Origin recognition complex subunit 5</fullName>
    </submittedName>
</protein>
<dbReference type="PANTHER" id="PTHR12705:SF0">
    <property type="entry name" value="ORIGIN RECOGNITION COMPLEX SUBUNIT 5"/>
    <property type="match status" value="1"/>
</dbReference>
<dbReference type="PANTHER" id="PTHR12705">
    <property type="entry name" value="ORIGIN RECOGNITION COMPLEX SUBUNIT 5"/>
    <property type="match status" value="1"/>
</dbReference>
<dbReference type="Pfam" id="PF14630">
    <property type="entry name" value="ORC5_C"/>
    <property type="match status" value="1"/>
</dbReference>
<keyword evidence="3" id="KW-0235">DNA replication</keyword>
<evidence type="ECO:0000256" key="1">
    <source>
        <dbReference type="ARBA" id="ARBA00004123"/>
    </source>
</evidence>
<evidence type="ECO:0000259" key="7">
    <source>
        <dbReference type="Pfam" id="PF13191"/>
    </source>
</evidence>
<feature type="domain" description="Origin recognition complex subunit 5 C-terminal" evidence="8">
    <location>
        <begin position="305"/>
        <end position="433"/>
    </location>
</feature>
<comment type="similarity">
    <text evidence="2">Belongs to the ORC5 family.</text>
</comment>
<keyword evidence="6" id="KW-0539">Nucleus</keyword>
<dbReference type="RefSeq" id="XP_046591123.1">
    <property type="nucleotide sequence ID" value="XM_046735167.1"/>
</dbReference>
<dbReference type="GeneID" id="124293634"/>
<accession>A0ABM3FSY3</accession>
<dbReference type="InterPro" id="IPR041664">
    <property type="entry name" value="AAA_16"/>
</dbReference>
<evidence type="ECO:0000256" key="2">
    <source>
        <dbReference type="ARBA" id="ARBA00006269"/>
    </source>
</evidence>
<dbReference type="Proteomes" id="UP000829291">
    <property type="component" value="Chromosome 3"/>
</dbReference>
<keyword evidence="10" id="KW-1185">Reference proteome</keyword>
<dbReference type="InterPro" id="IPR048866">
    <property type="entry name" value="ORC5_lid"/>
</dbReference>
<dbReference type="InterPro" id="IPR027417">
    <property type="entry name" value="P-loop_NTPase"/>
</dbReference>
<dbReference type="InterPro" id="IPR020796">
    <property type="entry name" value="ORC5"/>
</dbReference>
<keyword evidence="5" id="KW-0067">ATP-binding</keyword>
<keyword evidence="4" id="KW-0547">Nucleotide-binding</keyword>
<evidence type="ECO:0000256" key="6">
    <source>
        <dbReference type="ARBA" id="ARBA00023242"/>
    </source>
</evidence>
<organism evidence="10 11">
    <name type="scientific">Neodiprion lecontei</name>
    <name type="common">Redheaded pine sawfly</name>
    <dbReference type="NCBI Taxonomy" id="441921"/>
    <lineage>
        <taxon>Eukaryota</taxon>
        <taxon>Metazoa</taxon>
        <taxon>Ecdysozoa</taxon>
        <taxon>Arthropoda</taxon>
        <taxon>Hexapoda</taxon>
        <taxon>Insecta</taxon>
        <taxon>Pterygota</taxon>
        <taxon>Neoptera</taxon>
        <taxon>Endopterygota</taxon>
        <taxon>Hymenoptera</taxon>
        <taxon>Tenthredinoidea</taxon>
        <taxon>Diprionidae</taxon>
        <taxon>Diprioninae</taxon>
        <taxon>Neodiprion</taxon>
    </lineage>
</organism>
<evidence type="ECO:0000256" key="4">
    <source>
        <dbReference type="ARBA" id="ARBA00022741"/>
    </source>
</evidence>
<comment type="subcellular location">
    <subcellularLocation>
        <location evidence="1">Nucleus</location>
    </subcellularLocation>
</comment>
<dbReference type="Pfam" id="PF21639">
    <property type="entry name" value="ORC5_lid"/>
    <property type="match status" value="1"/>
</dbReference>
<evidence type="ECO:0000256" key="5">
    <source>
        <dbReference type="ARBA" id="ARBA00022840"/>
    </source>
</evidence>
<sequence>MKKTMEKCLKSLGQKIICRDNLIKCLFSLIGFSDEEMVQSIFVYGHTASGKSLVIESLLAYLKYNVCIINCVECYSSKLIYEHILNDLSMHEMNSKNNFTVYQKCDNMMDFITYLQIAVQNDKRRIVIVFDKCDRLRDMDVNLLPALVRLRELTGLDLCTIFVSDIVWEKYYSKNGLLNPIKIHFPQYTREDMLKVLFLYKPKDYEDGFYVNYLNLFLSVFLRCCRDCNELRYMAKINFDKYVEPVESGKIDKNDVRSLWRNISGILKSNLEVVYLRVSTDDSEQRTKLCQEIESTTKLALSFELPFYAKYMLIAAYLASYNPAKDDKRLFVKRSSKKKRRNTVTKKPAKLNTQLGPKAFTLDRMLAIFYAILDEKVGLTANLLAQIPTMCQLRLLSIVGDNNLDGPKYKCCVSYDFIVIISKTVGFNVRNYLYDFI</sequence>
<evidence type="ECO:0000313" key="11">
    <source>
        <dbReference type="RefSeq" id="XP_046591123.1"/>
    </source>
</evidence>
<dbReference type="SUPFAM" id="SSF52540">
    <property type="entry name" value="P-loop containing nucleoside triphosphate hydrolases"/>
    <property type="match status" value="1"/>
</dbReference>
<dbReference type="Gene3D" id="3.40.50.300">
    <property type="entry name" value="P-loop containing nucleotide triphosphate hydrolases"/>
    <property type="match status" value="1"/>
</dbReference>
<name>A0ABM3FSY3_NEOLC</name>
<gene>
    <name evidence="11" type="primary">LOC124293634</name>
</gene>
<feature type="domain" description="ORC5 lid" evidence="9">
    <location>
        <begin position="210"/>
        <end position="259"/>
    </location>
</feature>
<feature type="domain" description="Orc1-like AAA ATPase" evidence="7">
    <location>
        <begin position="16"/>
        <end position="159"/>
    </location>
</feature>
<evidence type="ECO:0000259" key="8">
    <source>
        <dbReference type="Pfam" id="PF14630"/>
    </source>
</evidence>
<evidence type="ECO:0000256" key="3">
    <source>
        <dbReference type="ARBA" id="ARBA00022705"/>
    </source>
</evidence>
<dbReference type="InterPro" id="IPR047088">
    <property type="entry name" value="ORC5_C"/>
</dbReference>
<reference evidence="11" key="1">
    <citation type="submission" date="2025-08" db="UniProtKB">
        <authorList>
            <consortium name="RefSeq"/>
        </authorList>
    </citation>
    <scope>IDENTIFICATION</scope>
    <source>
        <tissue evidence="11">Thorax and Abdomen</tissue>
    </source>
</reference>
<dbReference type="Pfam" id="PF13191">
    <property type="entry name" value="AAA_16"/>
    <property type="match status" value="1"/>
</dbReference>
<evidence type="ECO:0000313" key="10">
    <source>
        <dbReference type="Proteomes" id="UP000829291"/>
    </source>
</evidence>